<dbReference type="PRINTS" id="PR00205">
    <property type="entry name" value="CADHERIN"/>
</dbReference>
<reference evidence="22" key="3">
    <citation type="submission" date="2025-09" db="UniProtKB">
        <authorList>
            <consortium name="Ensembl"/>
        </authorList>
    </citation>
    <scope>IDENTIFICATION</scope>
</reference>
<protein>
    <recommendedName>
        <fullName evidence="16">Cadherin-1</fullName>
    </recommendedName>
</protein>
<dbReference type="GO" id="GO:0042074">
    <property type="term" value="P:cell migration involved in gastrulation"/>
    <property type="evidence" value="ECO:0007669"/>
    <property type="project" value="UniProtKB-ARBA"/>
</dbReference>
<dbReference type="GeneTree" id="ENSGT00940000154848"/>
<evidence type="ECO:0000256" key="3">
    <source>
        <dbReference type="ARBA" id="ARBA00004496"/>
    </source>
</evidence>
<dbReference type="InterPro" id="IPR015919">
    <property type="entry name" value="Cadherin-like_sf"/>
</dbReference>
<keyword evidence="7" id="KW-0479">Metal-binding</keyword>
<dbReference type="GO" id="GO:0030010">
    <property type="term" value="P:establishment of cell polarity"/>
    <property type="evidence" value="ECO:0007669"/>
    <property type="project" value="UniProtKB-ARBA"/>
</dbReference>
<evidence type="ECO:0000256" key="13">
    <source>
        <dbReference type="ARBA" id="ARBA00023034"/>
    </source>
</evidence>
<organism evidence="22 23">
    <name type="scientific">Tetraodon nigroviridis</name>
    <name type="common">Spotted green pufferfish</name>
    <name type="synonym">Chelonodon nigroviridis</name>
    <dbReference type="NCBI Taxonomy" id="99883"/>
    <lineage>
        <taxon>Eukaryota</taxon>
        <taxon>Metazoa</taxon>
        <taxon>Chordata</taxon>
        <taxon>Craniata</taxon>
        <taxon>Vertebrata</taxon>
        <taxon>Euteleostomi</taxon>
        <taxon>Actinopterygii</taxon>
        <taxon>Neopterygii</taxon>
        <taxon>Teleostei</taxon>
        <taxon>Neoteleostei</taxon>
        <taxon>Acanthomorphata</taxon>
        <taxon>Eupercaria</taxon>
        <taxon>Tetraodontiformes</taxon>
        <taxon>Tetradontoidea</taxon>
        <taxon>Tetraodontidae</taxon>
        <taxon>Tetraodon</taxon>
    </lineage>
</organism>
<evidence type="ECO:0000259" key="21">
    <source>
        <dbReference type="PROSITE" id="PS50268"/>
    </source>
</evidence>
<keyword evidence="20" id="KW-1133">Transmembrane helix</keyword>
<accession>H3DKS3</accession>
<proteinExistence type="predicted"/>
<name>H3DKS3_TETNG</name>
<dbReference type="PANTHER" id="PTHR24027:SF319">
    <property type="entry name" value="CADHERIN-1"/>
    <property type="match status" value="1"/>
</dbReference>
<dbReference type="Pfam" id="PF01049">
    <property type="entry name" value="CADH_Y-type_LIR"/>
    <property type="match status" value="1"/>
</dbReference>
<dbReference type="PANTHER" id="PTHR24027">
    <property type="entry name" value="CADHERIN-23"/>
    <property type="match status" value="1"/>
</dbReference>
<dbReference type="GO" id="GO:0000902">
    <property type="term" value="P:cell morphogenesis"/>
    <property type="evidence" value="ECO:0007669"/>
    <property type="project" value="TreeGrafter"/>
</dbReference>
<dbReference type="GO" id="GO:0060027">
    <property type="term" value="P:convergent extension involved in gastrulation"/>
    <property type="evidence" value="ECO:0007669"/>
    <property type="project" value="UniProtKB-ARBA"/>
</dbReference>
<dbReference type="FunFam" id="2.60.40.60:FF:000022">
    <property type="entry name" value="Cadherin 2"/>
    <property type="match status" value="1"/>
</dbReference>
<keyword evidence="15" id="KW-0325">Glycoprotein</keyword>
<dbReference type="Gene3D" id="2.60.40.60">
    <property type="entry name" value="Cadherins"/>
    <property type="match status" value="5"/>
</dbReference>
<evidence type="ECO:0000256" key="18">
    <source>
        <dbReference type="RuleBase" id="RU003318"/>
    </source>
</evidence>
<evidence type="ECO:0000256" key="5">
    <source>
        <dbReference type="ARBA" id="ARBA00022475"/>
    </source>
</evidence>
<evidence type="ECO:0000256" key="2">
    <source>
        <dbReference type="ARBA" id="ARBA00004251"/>
    </source>
</evidence>
<evidence type="ECO:0000256" key="17">
    <source>
        <dbReference type="PROSITE-ProRule" id="PRU00043"/>
    </source>
</evidence>
<dbReference type="Pfam" id="PF00028">
    <property type="entry name" value="Cadherin"/>
    <property type="match status" value="4"/>
</dbReference>
<keyword evidence="8" id="KW-0732">Signal</keyword>
<evidence type="ECO:0000256" key="6">
    <source>
        <dbReference type="ARBA" id="ARBA00022490"/>
    </source>
</evidence>
<dbReference type="GO" id="GO:0007398">
    <property type="term" value="P:ectoderm development"/>
    <property type="evidence" value="ECO:0007669"/>
    <property type="project" value="UniProtKB-ARBA"/>
</dbReference>
<dbReference type="GO" id="GO:0005509">
    <property type="term" value="F:calcium ion binding"/>
    <property type="evidence" value="ECO:0007669"/>
    <property type="project" value="UniProtKB-UniRule"/>
</dbReference>
<feature type="domain" description="Cadherin" evidence="21">
    <location>
        <begin position="237"/>
        <end position="348"/>
    </location>
</feature>
<dbReference type="InterPro" id="IPR020894">
    <property type="entry name" value="Cadherin_CS"/>
</dbReference>
<dbReference type="HOGENOM" id="CLU_005284_2_1_1"/>
<dbReference type="GO" id="GO:0044331">
    <property type="term" value="P:cell-cell adhesion mediated by cadherin"/>
    <property type="evidence" value="ECO:0007669"/>
    <property type="project" value="TreeGrafter"/>
</dbReference>
<comment type="subcellular location">
    <subcellularLocation>
        <location evidence="2 18">Cell membrane</location>
        <topology evidence="2 18">Single-pass type I membrane protein</topology>
    </subcellularLocation>
    <subcellularLocation>
        <location evidence="3">Cytoplasm</location>
    </subcellularLocation>
    <subcellularLocation>
        <location evidence="1">Endosome</location>
    </subcellularLocation>
    <subcellularLocation>
        <location evidence="4">Golgi apparatus</location>
        <location evidence="4">trans-Golgi network</location>
    </subcellularLocation>
</comment>
<evidence type="ECO:0000313" key="23">
    <source>
        <dbReference type="Proteomes" id="UP000007303"/>
    </source>
</evidence>
<keyword evidence="10" id="KW-0967">Endosome</keyword>
<keyword evidence="14 20" id="KW-0472">Membrane</keyword>
<dbReference type="GO" id="GO:0001841">
    <property type="term" value="P:neural tube formation"/>
    <property type="evidence" value="ECO:0007669"/>
    <property type="project" value="UniProtKB-ARBA"/>
</dbReference>
<reference evidence="23" key="1">
    <citation type="journal article" date="2004" name="Nature">
        <title>Genome duplication in the teleost fish Tetraodon nigroviridis reveals the early vertebrate proto-karyotype.</title>
        <authorList>
            <person name="Jaillon O."/>
            <person name="Aury J.-M."/>
            <person name="Brunet F."/>
            <person name="Petit J.-L."/>
            <person name="Stange-Thomann N."/>
            <person name="Mauceli E."/>
            <person name="Bouneau L."/>
            <person name="Fischer C."/>
            <person name="Ozouf-Costaz C."/>
            <person name="Bernot A."/>
            <person name="Nicaud S."/>
            <person name="Jaffe D."/>
            <person name="Fisher S."/>
            <person name="Lutfalla G."/>
            <person name="Dossat C."/>
            <person name="Segurens B."/>
            <person name="Dasilva C."/>
            <person name="Salanoubat M."/>
            <person name="Levy M."/>
            <person name="Boudet N."/>
            <person name="Castellano S."/>
            <person name="Anthouard V."/>
            <person name="Jubin C."/>
            <person name="Castelli V."/>
            <person name="Katinka M."/>
            <person name="Vacherie B."/>
            <person name="Biemont C."/>
            <person name="Skalli Z."/>
            <person name="Cattolico L."/>
            <person name="Poulain J."/>
            <person name="De Berardinis V."/>
            <person name="Cruaud C."/>
            <person name="Duprat S."/>
            <person name="Brottier P."/>
            <person name="Coutanceau J.-P."/>
            <person name="Gouzy J."/>
            <person name="Parra G."/>
            <person name="Lardier G."/>
            <person name="Chapple C."/>
            <person name="McKernan K.J."/>
            <person name="McEwan P."/>
            <person name="Bosak S."/>
            <person name="Kellis M."/>
            <person name="Volff J.-N."/>
            <person name="Guigo R."/>
            <person name="Zody M.C."/>
            <person name="Mesirov J."/>
            <person name="Lindblad-Toh K."/>
            <person name="Birren B."/>
            <person name="Nusbaum C."/>
            <person name="Kahn D."/>
            <person name="Robinson-Rechavi M."/>
            <person name="Laudet V."/>
            <person name="Schachter V."/>
            <person name="Quetier F."/>
            <person name="Saurin W."/>
            <person name="Scarpelli C."/>
            <person name="Wincker P."/>
            <person name="Lander E.S."/>
            <person name="Weissenbach J."/>
            <person name="Roest Crollius H."/>
        </authorList>
    </citation>
    <scope>NUCLEOTIDE SEQUENCE [LARGE SCALE GENOMIC DNA]</scope>
</reference>
<dbReference type="GO" id="GO:0034332">
    <property type="term" value="P:adherens junction organization"/>
    <property type="evidence" value="ECO:0007669"/>
    <property type="project" value="UniProtKB-ARBA"/>
</dbReference>
<dbReference type="GO" id="GO:0007156">
    <property type="term" value="P:homophilic cell adhesion via plasma membrane adhesion molecules"/>
    <property type="evidence" value="ECO:0007669"/>
    <property type="project" value="InterPro"/>
</dbReference>
<dbReference type="GO" id="GO:0005768">
    <property type="term" value="C:endosome"/>
    <property type="evidence" value="ECO:0007669"/>
    <property type="project" value="UniProtKB-SubCell"/>
</dbReference>
<evidence type="ECO:0000256" key="9">
    <source>
        <dbReference type="ARBA" id="ARBA00022737"/>
    </source>
</evidence>
<evidence type="ECO:0000256" key="19">
    <source>
        <dbReference type="RuleBase" id="RU004357"/>
    </source>
</evidence>
<dbReference type="GO" id="GO:0007043">
    <property type="term" value="P:cell-cell junction assembly"/>
    <property type="evidence" value="ECO:0007669"/>
    <property type="project" value="TreeGrafter"/>
</dbReference>
<evidence type="ECO:0000256" key="4">
    <source>
        <dbReference type="ARBA" id="ARBA00004601"/>
    </source>
</evidence>
<evidence type="ECO:0000313" key="22">
    <source>
        <dbReference type="Ensembl" id="ENSTNIP00000021120.1"/>
    </source>
</evidence>
<evidence type="ECO:0000256" key="15">
    <source>
        <dbReference type="ARBA" id="ARBA00023180"/>
    </source>
</evidence>
<dbReference type="InterPro" id="IPR000233">
    <property type="entry name" value="Cadherin_Y-type_LIR"/>
</dbReference>
<evidence type="ECO:0000256" key="7">
    <source>
        <dbReference type="ARBA" id="ARBA00022723"/>
    </source>
</evidence>
<dbReference type="GO" id="GO:0005912">
    <property type="term" value="C:adherens junction"/>
    <property type="evidence" value="ECO:0007669"/>
    <property type="project" value="TreeGrafter"/>
</dbReference>
<feature type="domain" description="Cadherin" evidence="21">
    <location>
        <begin position="349"/>
        <end position="456"/>
    </location>
</feature>
<keyword evidence="5" id="KW-1003">Cell membrane</keyword>
<dbReference type="GO" id="GO:0016342">
    <property type="term" value="C:catenin complex"/>
    <property type="evidence" value="ECO:0007669"/>
    <property type="project" value="TreeGrafter"/>
</dbReference>
<dbReference type="GO" id="GO:0008013">
    <property type="term" value="F:beta-catenin binding"/>
    <property type="evidence" value="ECO:0007669"/>
    <property type="project" value="TreeGrafter"/>
</dbReference>
<dbReference type="PROSITE" id="PS50268">
    <property type="entry name" value="CADHERIN_2"/>
    <property type="match status" value="4"/>
</dbReference>
<feature type="domain" description="Cadherin" evidence="21">
    <location>
        <begin position="126"/>
        <end position="236"/>
    </location>
</feature>
<feature type="transmembrane region" description="Helical" evidence="20">
    <location>
        <begin position="570"/>
        <end position="592"/>
    </location>
</feature>
<dbReference type="AlphaFoldDB" id="H3DKS3"/>
<evidence type="ECO:0000256" key="20">
    <source>
        <dbReference type="SAM" id="Phobius"/>
    </source>
</evidence>
<evidence type="ECO:0000256" key="14">
    <source>
        <dbReference type="ARBA" id="ARBA00023136"/>
    </source>
</evidence>
<sequence length="739" mass="80445">TPGFQNELSAGPWSRVKREWVIPAVNLPENLKGPYPKIVLKIKSNNQNKVAVTYKISGPGADQAPEGLFIIDQHSGVLYVTQPLDREKAATYSLRAHAMNERRNVEDPIELLINVIDQNDNAPTFTHSRFYGGVSESAEIGDSVIKVTAVDQDDPHTTNAIIRYRITAQRPQTSGGMFDIDPVSGRIGVKAPGLDRETQPEYKLVVEAADLEGEGLTSTCTAVITVIDSNDNAPLFSNTFSFASVLENVVGAEVIRLQVSDKDDSGSPNANTKYSLIKGNEGGEFSISRAANKMDAILRTAKALDFEGRSGFTLMVVATNEVPFTGPVTTSTATITVEVLDQNEPPVFSPVELRVSITENANVGSSVADLRAEDPDTTQKQSVRYKLHNDSVGWLSIDKDSGSVKVKSSMDRESRYVTDGNYNILVLAYDDDIVPATGTGTLLVSLLDENDNGPVIKQRTASLCSRRPAPVQLDVMDPDGPGHAGPFTLELLGEHEINWTISANSTTHLATLAPTRELSPGRYKVLLRLYDAGWLFQDSTLDVEVCPCQGAVSTCSISYSAAPRLSAPSVLTSTLGAVFCLLLLILLLLLLLRRRRRRSEKEATLFEELPRENIFIYNEEGGGEEDREFDWTLLSRGPGSCAEVTCTQGLPPDRSHPGCQHLRAHEDISRFLKDKLQAAGGGVPAPPHRSPLVLDRQGAGSQASSLFTDPDEEQNFQRLDGWGPGSCNRVELCADRTDE</sequence>
<dbReference type="CDD" id="cd11304">
    <property type="entry name" value="Cadherin_repeat"/>
    <property type="match status" value="3"/>
</dbReference>
<evidence type="ECO:0000256" key="8">
    <source>
        <dbReference type="ARBA" id="ARBA00022729"/>
    </source>
</evidence>
<dbReference type="FunFam" id="2.60.40.60:FF:000019">
    <property type="entry name" value="Cadherin 2"/>
    <property type="match status" value="1"/>
</dbReference>
<evidence type="ECO:0000256" key="12">
    <source>
        <dbReference type="ARBA" id="ARBA00022889"/>
    </source>
</evidence>
<keyword evidence="6" id="KW-0963">Cytoplasm</keyword>
<dbReference type="FunFam" id="2.60.40.60:FF:000095">
    <property type="entry name" value="Cadherin 13"/>
    <property type="match status" value="1"/>
</dbReference>
<keyword evidence="9" id="KW-0677">Repeat</keyword>
<dbReference type="GO" id="GO:0016339">
    <property type="term" value="P:calcium-dependent cell-cell adhesion via plasma membrane cell adhesion molecules"/>
    <property type="evidence" value="ECO:0007669"/>
    <property type="project" value="TreeGrafter"/>
</dbReference>
<dbReference type="FunFam" id="2.60.40.60:FF:000011">
    <property type="entry name" value="Cadherin 1"/>
    <property type="match status" value="1"/>
</dbReference>
<dbReference type="GO" id="GO:0007498">
    <property type="term" value="P:mesoderm development"/>
    <property type="evidence" value="ECO:0007669"/>
    <property type="project" value="UniProtKB-ARBA"/>
</dbReference>
<dbReference type="InterPro" id="IPR039808">
    <property type="entry name" value="Cadherin"/>
</dbReference>
<keyword evidence="12 18" id="KW-0130">Cell adhesion</keyword>
<dbReference type="GO" id="GO:0001764">
    <property type="term" value="P:neuron migration"/>
    <property type="evidence" value="ECO:0007669"/>
    <property type="project" value="UniProtKB-ARBA"/>
</dbReference>
<keyword evidence="13" id="KW-0333">Golgi apparatus</keyword>
<keyword evidence="23" id="KW-1185">Reference proteome</keyword>
<reference evidence="22" key="2">
    <citation type="submission" date="2025-08" db="UniProtKB">
        <authorList>
            <consortium name="Ensembl"/>
        </authorList>
    </citation>
    <scope>IDENTIFICATION</scope>
</reference>
<keyword evidence="11 17" id="KW-0106">Calcium</keyword>
<comment type="function">
    <text evidence="19">Cadherins are calcium-dependent cell adhesion proteins.</text>
</comment>
<dbReference type="InParanoid" id="H3DKS3"/>
<evidence type="ECO:0000256" key="10">
    <source>
        <dbReference type="ARBA" id="ARBA00022753"/>
    </source>
</evidence>
<feature type="domain" description="Cadherin" evidence="21">
    <location>
        <begin position="19"/>
        <end position="125"/>
    </location>
</feature>
<dbReference type="GO" id="GO:0045296">
    <property type="term" value="F:cadherin binding"/>
    <property type="evidence" value="ECO:0007669"/>
    <property type="project" value="TreeGrafter"/>
</dbReference>
<keyword evidence="18 20" id="KW-0812">Transmembrane</keyword>
<dbReference type="Ensembl" id="ENSTNIT00000021353.1">
    <property type="protein sequence ID" value="ENSTNIP00000021120.1"/>
    <property type="gene ID" value="ENSTNIG00000017958.1"/>
</dbReference>
<evidence type="ECO:0000256" key="11">
    <source>
        <dbReference type="ARBA" id="ARBA00022837"/>
    </source>
</evidence>
<dbReference type="Proteomes" id="UP000007303">
    <property type="component" value="Unassembled WGS sequence"/>
</dbReference>
<dbReference type="SMART" id="SM00112">
    <property type="entry name" value="CA"/>
    <property type="match status" value="4"/>
</dbReference>
<dbReference type="PROSITE" id="PS00232">
    <property type="entry name" value="CADHERIN_1"/>
    <property type="match status" value="2"/>
</dbReference>
<dbReference type="InterPro" id="IPR002126">
    <property type="entry name" value="Cadherin-like_dom"/>
</dbReference>
<dbReference type="STRING" id="99883.ENSTNIP00000021120"/>
<dbReference type="SUPFAM" id="SSF49313">
    <property type="entry name" value="Cadherin-like"/>
    <property type="match status" value="5"/>
</dbReference>
<evidence type="ECO:0000256" key="16">
    <source>
        <dbReference type="ARBA" id="ARBA00023893"/>
    </source>
</evidence>
<evidence type="ECO:0000256" key="1">
    <source>
        <dbReference type="ARBA" id="ARBA00004177"/>
    </source>
</evidence>
<dbReference type="OMA" id="IDRNEPP"/>
<dbReference type="GO" id="GO:0005794">
    <property type="term" value="C:Golgi apparatus"/>
    <property type="evidence" value="ECO:0007669"/>
    <property type="project" value="UniProtKB-SubCell"/>
</dbReference>